<accession>A0ACB8FAN7</accession>
<reference evidence="1" key="1">
    <citation type="submission" date="2021-08" db="EMBL/GenBank/DDBJ databases">
        <title>The first chromosome-level gecko genome reveals the dynamic sex chromosomes of Neotropical dwarf geckos (Sphaerodactylidae: Sphaerodactylus).</title>
        <authorList>
            <person name="Pinto B.J."/>
            <person name="Keating S.E."/>
            <person name="Gamble T."/>
        </authorList>
    </citation>
    <scope>NUCLEOTIDE SEQUENCE</scope>
    <source>
        <strain evidence="1">TG3544</strain>
    </source>
</reference>
<dbReference type="Proteomes" id="UP000827872">
    <property type="component" value="Linkage Group LG08"/>
</dbReference>
<organism evidence="1 2">
    <name type="scientific">Sphaerodactylus townsendi</name>
    <dbReference type="NCBI Taxonomy" id="933632"/>
    <lineage>
        <taxon>Eukaryota</taxon>
        <taxon>Metazoa</taxon>
        <taxon>Chordata</taxon>
        <taxon>Craniata</taxon>
        <taxon>Vertebrata</taxon>
        <taxon>Euteleostomi</taxon>
        <taxon>Lepidosauria</taxon>
        <taxon>Squamata</taxon>
        <taxon>Bifurcata</taxon>
        <taxon>Gekkota</taxon>
        <taxon>Sphaerodactylidae</taxon>
        <taxon>Sphaerodactylus</taxon>
    </lineage>
</organism>
<gene>
    <name evidence="1" type="ORF">K3G42_022180</name>
</gene>
<evidence type="ECO:0000313" key="2">
    <source>
        <dbReference type="Proteomes" id="UP000827872"/>
    </source>
</evidence>
<keyword evidence="2" id="KW-1185">Reference proteome</keyword>
<dbReference type="EMBL" id="CM037621">
    <property type="protein sequence ID" value="KAH8002285.1"/>
    <property type="molecule type" value="Genomic_DNA"/>
</dbReference>
<name>A0ACB8FAN7_9SAUR</name>
<protein>
    <submittedName>
        <fullName evidence="1">Uncharacterized protein</fullName>
    </submittedName>
</protein>
<comment type="caution">
    <text evidence="1">The sequence shown here is derived from an EMBL/GenBank/DDBJ whole genome shotgun (WGS) entry which is preliminary data.</text>
</comment>
<sequence length="174" mass="18009">MSHTERSLLDCDNEELERTLRSTAAGADSVVPLLSETAAQHILAGTRAACMLQFGPSDQTAAQSPIHDSFGCYLLTWSEPGQDIPSDWDYSQGTLPTCPPPRLGKAARVGRDLSGGCGGSAGGRKGEAGKTRQGGSEGGEPPLMEVEPGAAATGGAQRVCCRPTGCYRPPAQPP</sequence>
<evidence type="ECO:0000313" key="1">
    <source>
        <dbReference type="EMBL" id="KAH8002285.1"/>
    </source>
</evidence>
<proteinExistence type="predicted"/>